<dbReference type="Pfam" id="PF00094">
    <property type="entry name" value="VWD"/>
    <property type="match status" value="3"/>
</dbReference>
<dbReference type="CDD" id="cd19941">
    <property type="entry name" value="TIL"/>
    <property type="match status" value="4"/>
</dbReference>
<sequence>MARIASCSSALILLITWITRCNAVPHYYGATCHYVEKINYDTQIDEPYLTNTFDDGSIIEHQEPFIRRCSSVLNAYHLFFVAHCIPKCLEDTGECSLADKACIMTTDASLGDDENQKTAQAPQELRYREPVKEKPDDVENQKKPLQQLKETPSLEPVVEGRPDGHCHVFCGTSVRTFDGLTYSFPLRCRHFLASLPLYNVDFVTDFPCGNKTCKSTVSISYSTATVDLLPDGIVHVNKRRVNLPFVTANGITIFKEGVYVVCRAIDGTKVSFDGISGVVVAVNKLHESAWEATDAYSLCGTYDNDPTNDLRGHSVKEFADEILVPEDGVVCTKPGASLLNPFDNLNAVNKGRVLRACDEFATDQLFQHCRSLHNVQPFYNSCWFTLSLALLEGSSFDQSLCDVFVEYSSSCSRYGVPVEWRSTNFCPVACDHGMVNTECGSACPQTCETLFFHSKCGNECIPGCQCPPDTYFDGDACVAKESCPCPQAGESYPSGAFMRDGCRDCVCFEGKLQKCTTHACPATCTILGGRHFSTFDGKSYEYHSNCKHVLIQNAPVDSPAFGIFMAKTKCSDEEWQCNDVPEIIITTPDGTQYELLEADTVTVTAHNAAAAQELKLPYSRTADNSTITITRLSSVFTRASMPVLGIELMLGSDNRIYLSVTENLFGKVEGLCGTYNRITADDFQLPNGVVARVSHLFAPRWKSNSQCKNTRFEEILDYCEKKNSRRDEAENTCSQLTTEPFKDCGLKVDPKAYLEMCRDVRCKAPYYKGTECLAFAAYALECAKMGVVIDWTSQDLCPVTCKGGKVYKECGSVCKVSCRDLGNRDDCQEQCVQGCQCPNDMVFSERLDKCVPVPECPCHFNGRVHAPGTSWNNICNKCSCKNGVVQCTDKICTAAGEECTGSQENIECVECQRECQSLHLTCSETDCTPGCGCPTGTVRTADDQCMPESDCPCYFDGRSYEDLEPFRVDSTCRGYGEPHYMTYDDRHYEFQGDCNYVFTTDECGIAGRKSIFSVVVENVPCGAGQVACTKSVLFTLLDLQISMVRGSDIVITPAPPAPTEAKYSILHSGIFFIINTKHGITVVWDFGMSVYVTLDGTFKGQVCGLCGDFDKNAQNDFRTRTGELEATANAFGHSWKTIESCPLPPAPVHPCDLNPERREWAESACSIITESGFASCHDYADPKPFYDNCVFDSCGCNRGGDCECMCTAVSNYAAVCAILNAPVPWRSDGNCGLQCDNGMEYQACGKVCPDKCYETPQEEDNGCEMHCVEGCHCPEGTKLWKGECVDDIQCPCMYNNQEVEPGFVIIEDCRRCECIGGNITCSGSSCTTPLCQYPFLTDPDGQTARNISFLKELKPELVWVNNDTSLGLLNGKPYNFTADIGVVQVQFNELRRVTAITVYGDEQPEDTESAGSNVDEQPENSAIVVYRNTVSNEDIIVTPSSGAERFTVDWEAPTVQKFKDSVVADEIRLIIYDYGRGIPYRVEVYGCPLIPSTTVAVTTTAEPPSAPQACPLGLELVAECKDCRDRVCHDGNCYEVVIAKPLEKCCECSHGAVFNGSECVHPKHCQCVDASGKLRQVGELTIVTSSYQMS</sequence>
<keyword evidence="5" id="KW-0732">Signal</keyword>
<dbReference type="SUPFAM" id="SSF57567">
    <property type="entry name" value="Serine protease inhibitors"/>
    <property type="match status" value="4"/>
</dbReference>
<dbReference type="GeneID" id="119719656"/>
<dbReference type="InterPro" id="IPR050780">
    <property type="entry name" value="Mucin_vWF_Thrombospondin_sf"/>
</dbReference>
<keyword evidence="3" id="KW-0325">Glycoprotein</keyword>
<dbReference type="InterPro" id="IPR014853">
    <property type="entry name" value="VWF/SSPO/ZAN-like_Cys-rich_dom"/>
</dbReference>
<evidence type="ECO:0000313" key="7">
    <source>
        <dbReference type="EnsemblMetazoa" id="XP_038045083.1"/>
    </source>
</evidence>
<dbReference type="InterPro" id="IPR001007">
    <property type="entry name" value="VWF_dom"/>
</dbReference>
<dbReference type="Pfam" id="PF01826">
    <property type="entry name" value="TIL"/>
    <property type="match status" value="3"/>
</dbReference>
<organism evidence="7 8">
    <name type="scientific">Patiria miniata</name>
    <name type="common">Bat star</name>
    <name type="synonym">Asterina miniata</name>
    <dbReference type="NCBI Taxonomy" id="46514"/>
    <lineage>
        <taxon>Eukaryota</taxon>
        <taxon>Metazoa</taxon>
        <taxon>Echinodermata</taxon>
        <taxon>Eleutherozoa</taxon>
        <taxon>Asterozoa</taxon>
        <taxon>Asteroidea</taxon>
        <taxon>Valvatacea</taxon>
        <taxon>Valvatida</taxon>
        <taxon>Asterinidae</taxon>
        <taxon>Patiria</taxon>
    </lineage>
</organism>
<dbReference type="Gene3D" id="2.10.70.10">
    <property type="entry name" value="Complement Module, domain 1"/>
    <property type="match status" value="1"/>
</dbReference>
<dbReference type="PANTHER" id="PTHR11339:SF386">
    <property type="entry name" value="HEMOLECTIN, ISOFORM A"/>
    <property type="match status" value="1"/>
</dbReference>
<feature type="domain" description="VWFD" evidence="6">
    <location>
        <begin position="164"/>
        <end position="332"/>
    </location>
</feature>
<dbReference type="PROSITE" id="PS51233">
    <property type="entry name" value="VWFD"/>
    <property type="match status" value="3"/>
</dbReference>
<dbReference type="Pfam" id="PF08742">
    <property type="entry name" value="C8"/>
    <property type="match status" value="3"/>
</dbReference>
<evidence type="ECO:0000256" key="3">
    <source>
        <dbReference type="ARBA" id="ARBA00023180"/>
    </source>
</evidence>
<dbReference type="Gene3D" id="2.60.120.260">
    <property type="entry name" value="Galactose-binding domain-like"/>
    <property type="match status" value="1"/>
</dbReference>
<dbReference type="RefSeq" id="XP_038045083.1">
    <property type="nucleotide sequence ID" value="XM_038189155.1"/>
</dbReference>
<dbReference type="SMART" id="SM00832">
    <property type="entry name" value="C8"/>
    <property type="match status" value="3"/>
</dbReference>
<accession>A0A913YZT3</accession>
<dbReference type="SMART" id="SM00214">
    <property type="entry name" value="VWC"/>
    <property type="match status" value="2"/>
</dbReference>
<dbReference type="SMART" id="SM00215">
    <property type="entry name" value="VWC_out"/>
    <property type="match status" value="2"/>
</dbReference>
<dbReference type="SUPFAM" id="SSF57603">
    <property type="entry name" value="FnI-like domain"/>
    <property type="match status" value="1"/>
</dbReference>
<evidence type="ECO:0000313" key="8">
    <source>
        <dbReference type="Proteomes" id="UP000887568"/>
    </source>
</evidence>
<dbReference type="FunFam" id="2.10.25.10:FF:000055">
    <property type="entry name" value="alpha-tectorin isoform X1"/>
    <property type="match status" value="1"/>
</dbReference>
<feature type="domain" description="VWFD" evidence="6">
    <location>
        <begin position="970"/>
        <end position="1142"/>
    </location>
</feature>
<evidence type="ECO:0000256" key="1">
    <source>
        <dbReference type="ARBA" id="ARBA00022737"/>
    </source>
</evidence>
<dbReference type="InterPro" id="IPR036084">
    <property type="entry name" value="Ser_inhib-like_sf"/>
</dbReference>
<reference evidence="7" key="1">
    <citation type="submission" date="2022-11" db="UniProtKB">
        <authorList>
            <consortium name="EnsemblMetazoa"/>
        </authorList>
    </citation>
    <scope>IDENTIFICATION</scope>
</reference>
<keyword evidence="8" id="KW-1185">Reference proteome</keyword>
<dbReference type="OMA" id="WIDISTP"/>
<protein>
    <recommendedName>
        <fullName evidence="6">VWFD domain-containing protein</fullName>
    </recommendedName>
</protein>
<keyword evidence="2" id="KW-1015">Disulfide bond</keyword>
<keyword evidence="1" id="KW-0677">Repeat</keyword>
<feature type="domain" description="VWFD" evidence="6">
    <location>
        <begin position="522"/>
        <end position="708"/>
    </location>
</feature>
<evidence type="ECO:0000256" key="5">
    <source>
        <dbReference type="SAM" id="SignalP"/>
    </source>
</evidence>
<dbReference type="InterPro" id="IPR001846">
    <property type="entry name" value="VWF_type-D"/>
</dbReference>
<evidence type="ECO:0000256" key="2">
    <source>
        <dbReference type="ARBA" id="ARBA00023157"/>
    </source>
</evidence>
<dbReference type="InterPro" id="IPR002919">
    <property type="entry name" value="TIL_dom"/>
</dbReference>
<name>A0A913YZT3_PATMI</name>
<evidence type="ECO:0000259" key="6">
    <source>
        <dbReference type="PROSITE" id="PS51233"/>
    </source>
</evidence>
<dbReference type="GO" id="GO:0005615">
    <property type="term" value="C:extracellular space"/>
    <property type="evidence" value="ECO:0007669"/>
    <property type="project" value="TreeGrafter"/>
</dbReference>
<dbReference type="OrthoDB" id="160294at2759"/>
<proteinExistence type="predicted"/>
<evidence type="ECO:0000256" key="4">
    <source>
        <dbReference type="SAM" id="MobiDB-lite"/>
    </source>
</evidence>
<feature type="signal peptide" evidence="5">
    <location>
        <begin position="1"/>
        <end position="23"/>
    </location>
</feature>
<dbReference type="PANTHER" id="PTHR11339">
    <property type="entry name" value="EXTRACELLULAR MATRIX GLYCOPROTEIN RELATED"/>
    <property type="match status" value="1"/>
</dbReference>
<feature type="region of interest" description="Disordered" evidence="4">
    <location>
        <begin position="128"/>
        <end position="151"/>
    </location>
</feature>
<dbReference type="Gene3D" id="2.10.25.10">
    <property type="entry name" value="Laminin"/>
    <property type="match status" value="3"/>
</dbReference>
<dbReference type="SMART" id="SM00216">
    <property type="entry name" value="VWD"/>
    <property type="match status" value="3"/>
</dbReference>
<dbReference type="EnsemblMetazoa" id="XM_038189155.1">
    <property type="protein sequence ID" value="XP_038045083.1"/>
    <property type="gene ID" value="LOC119719656"/>
</dbReference>
<dbReference type="GO" id="GO:0031012">
    <property type="term" value="C:extracellular matrix"/>
    <property type="evidence" value="ECO:0007669"/>
    <property type="project" value="TreeGrafter"/>
</dbReference>
<dbReference type="Proteomes" id="UP000887568">
    <property type="component" value="Unplaced"/>
</dbReference>
<feature type="chain" id="PRO_5037688728" description="VWFD domain-containing protein" evidence="5">
    <location>
        <begin position="24"/>
        <end position="1590"/>
    </location>
</feature>
<feature type="compositionally biased region" description="Basic and acidic residues" evidence="4">
    <location>
        <begin position="128"/>
        <end position="142"/>
    </location>
</feature>